<dbReference type="Proteomes" id="UP000325606">
    <property type="component" value="Chromosome"/>
</dbReference>
<dbReference type="PROSITE" id="PS50110">
    <property type="entry name" value="RESPONSE_REGULATORY"/>
    <property type="match status" value="1"/>
</dbReference>
<dbReference type="Pfam" id="PF00486">
    <property type="entry name" value="Trans_reg_C"/>
    <property type="match status" value="1"/>
</dbReference>
<dbReference type="Gene3D" id="3.40.50.2300">
    <property type="match status" value="1"/>
</dbReference>
<dbReference type="InterPro" id="IPR039420">
    <property type="entry name" value="WalR-like"/>
</dbReference>
<reference evidence="10 11" key="1">
    <citation type="submission" date="2019-09" db="EMBL/GenBank/DDBJ databases">
        <title>Nitrincola iocasae sp. nov., a bacterium isolated from the sediment collected at a cold seep field in South China Sea.</title>
        <authorList>
            <person name="Zhang H."/>
            <person name="Wang H."/>
            <person name="Li C."/>
        </authorList>
    </citation>
    <scope>NUCLEOTIDE SEQUENCE [LARGE SCALE GENOMIC DNA]</scope>
    <source>
        <strain evidence="10 11">KXZD1103</strain>
    </source>
</reference>
<dbReference type="InterPro" id="IPR001789">
    <property type="entry name" value="Sig_transdc_resp-reg_receiver"/>
</dbReference>
<dbReference type="SUPFAM" id="SSF46894">
    <property type="entry name" value="C-terminal effector domain of the bipartite response regulators"/>
    <property type="match status" value="1"/>
</dbReference>
<gene>
    <name evidence="10" type="ORF">F5I99_05100</name>
</gene>
<keyword evidence="2" id="KW-0902">Two-component regulatory system</keyword>
<dbReference type="InterPro" id="IPR001867">
    <property type="entry name" value="OmpR/PhoB-type_DNA-bd"/>
</dbReference>
<feature type="DNA-binding region" description="OmpR/PhoB-type" evidence="7">
    <location>
        <begin position="152"/>
        <end position="253"/>
    </location>
</feature>
<keyword evidence="1 6" id="KW-0597">Phosphoprotein</keyword>
<dbReference type="Pfam" id="PF00072">
    <property type="entry name" value="Response_reg"/>
    <property type="match status" value="1"/>
</dbReference>
<evidence type="ECO:0000313" key="11">
    <source>
        <dbReference type="Proteomes" id="UP000325606"/>
    </source>
</evidence>
<feature type="modified residue" description="4-aspartylphosphate" evidence="6">
    <location>
        <position position="71"/>
    </location>
</feature>
<keyword evidence="4 7" id="KW-0238">DNA-binding</keyword>
<dbReference type="Gene3D" id="1.10.10.10">
    <property type="entry name" value="Winged helix-like DNA-binding domain superfamily/Winged helix DNA-binding domain"/>
    <property type="match status" value="1"/>
</dbReference>
<evidence type="ECO:0000256" key="7">
    <source>
        <dbReference type="PROSITE-ProRule" id="PRU01091"/>
    </source>
</evidence>
<dbReference type="InterPro" id="IPR036388">
    <property type="entry name" value="WH-like_DNA-bd_sf"/>
</dbReference>
<evidence type="ECO:0000256" key="6">
    <source>
        <dbReference type="PROSITE-ProRule" id="PRU00169"/>
    </source>
</evidence>
<dbReference type="GO" id="GO:0000976">
    <property type="term" value="F:transcription cis-regulatory region binding"/>
    <property type="evidence" value="ECO:0007669"/>
    <property type="project" value="TreeGrafter"/>
</dbReference>
<dbReference type="GO" id="GO:0032993">
    <property type="term" value="C:protein-DNA complex"/>
    <property type="evidence" value="ECO:0007669"/>
    <property type="project" value="TreeGrafter"/>
</dbReference>
<evidence type="ECO:0000259" key="9">
    <source>
        <dbReference type="PROSITE" id="PS51755"/>
    </source>
</evidence>
<dbReference type="EMBL" id="CP044222">
    <property type="protein sequence ID" value="QEW05916.1"/>
    <property type="molecule type" value="Genomic_DNA"/>
</dbReference>
<dbReference type="PROSITE" id="PS51755">
    <property type="entry name" value="OMPR_PHOB"/>
    <property type="match status" value="1"/>
</dbReference>
<dbReference type="CDD" id="cd00383">
    <property type="entry name" value="trans_reg_C"/>
    <property type="match status" value="1"/>
</dbReference>
<evidence type="ECO:0000256" key="1">
    <source>
        <dbReference type="ARBA" id="ARBA00022553"/>
    </source>
</evidence>
<keyword evidence="5" id="KW-0804">Transcription</keyword>
<accession>A0A5J6LBY3</accession>
<evidence type="ECO:0000256" key="5">
    <source>
        <dbReference type="ARBA" id="ARBA00023163"/>
    </source>
</evidence>
<keyword evidence="3" id="KW-0805">Transcription regulation</keyword>
<dbReference type="InterPro" id="IPR011006">
    <property type="entry name" value="CheY-like_superfamily"/>
</dbReference>
<feature type="domain" description="Response regulatory" evidence="8">
    <location>
        <begin position="22"/>
        <end position="135"/>
    </location>
</feature>
<dbReference type="SMART" id="SM00862">
    <property type="entry name" value="Trans_reg_C"/>
    <property type="match status" value="1"/>
</dbReference>
<evidence type="ECO:0000256" key="2">
    <source>
        <dbReference type="ARBA" id="ARBA00023012"/>
    </source>
</evidence>
<dbReference type="AlphaFoldDB" id="A0A5J6LBY3"/>
<proteinExistence type="predicted"/>
<dbReference type="GO" id="GO:0005829">
    <property type="term" value="C:cytosol"/>
    <property type="evidence" value="ECO:0007669"/>
    <property type="project" value="TreeGrafter"/>
</dbReference>
<dbReference type="GO" id="GO:0000156">
    <property type="term" value="F:phosphorelay response regulator activity"/>
    <property type="evidence" value="ECO:0007669"/>
    <property type="project" value="TreeGrafter"/>
</dbReference>
<evidence type="ECO:0000313" key="10">
    <source>
        <dbReference type="EMBL" id="QEW05916.1"/>
    </source>
</evidence>
<sequence>MLHSHLINRISMSLPADSNKPRLALIEDDPEQREALHAWLQINNYPCWCTPSAEAYYKIAAVDPVNIVIIDLGLPGEDGTTVVQHLRNHSSIGIIIVSARSSSSDRVYGLQCGADMYLVKPVVPEELLSCIDNLWRRLQPDSTLSIDKIYAANADKIAENTWQLDSTQRHLIDPNGTSVKLTPSELAIMKAFAQTPGPISRNDIITALGADPKSFLMNRIDVHLSRLRSKISDTSNIKLPITPLPGARLEFVGKIQLF</sequence>
<dbReference type="PANTHER" id="PTHR48111:SF4">
    <property type="entry name" value="DNA-BINDING DUAL TRANSCRIPTIONAL REGULATOR OMPR"/>
    <property type="match status" value="1"/>
</dbReference>
<evidence type="ECO:0000259" key="8">
    <source>
        <dbReference type="PROSITE" id="PS50110"/>
    </source>
</evidence>
<evidence type="ECO:0000256" key="3">
    <source>
        <dbReference type="ARBA" id="ARBA00023015"/>
    </source>
</evidence>
<organism evidence="10 11">
    <name type="scientific">Nitrincola iocasae</name>
    <dbReference type="NCBI Taxonomy" id="2614693"/>
    <lineage>
        <taxon>Bacteria</taxon>
        <taxon>Pseudomonadati</taxon>
        <taxon>Pseudomonadota</taxon>
        <taxon>Gammaproteobacteria</taxon>
        <taxon>Oceanospirillales</taxon>
        <taxon>Oceanospirillaceae</taxon>
        <taxon>Nitrincola</taxon>
    </lineage>
</organism>
<evidence type="ECO:0000256" key="4">
    <source>
        <dbReference type="ARBA" id="ARBA00023125"/>
    </source>
</evidence>
<feature type="domain" description="OmpR/PhoB-type" evidence="9">
    <location>
        <begin position="152"/>
        <end position="253"/>
    </location>
</feature>
<keyword evidence="11" id="KW-1185">Reference proteome</keyword>
<dbReference type="KEGG" id="nik:F5I99_05100"/>
<name>A0A5J6LBY3_9GAMM</name>
<dbReference type="InterPro" id="IPR016032">
    <property type="entry name" value="Sig_transdc_resp-reg_C-effctor"/>
</dbReference>
<dbReference type="PANTHER" id="PTHR48111">
    <property type="entry name" value="REGULATOR OF RPOS"/>
    <property type="match status" value="1"/>
</dbReference>
<dbReference type="GO" id="GO:0006355">
    <property type="term" value="P:regulation of DNA-templated transcription"/>
    <property type="evidence" value="ECO:0007669"/>
    <property type="project" value="InterPro"/>
</dbReference>
<dbReference type="SMART" id="SM00448">
    <property type="entry name" value="REC"/>
    <property type="match status" value="1"/>
</dbReference>
<protein>
    <submittedName>
        <fullName evidence="10">Response regulator transcription factor</fullName>
    </submittedName>
</protein>
<dbReference type="SUPFAM" id="SSF52172">
    <property type="entry name" value="CheY-like"/>
    <property type="match status" value="1"/>
</dbReference>